<dbReference type="Proteomes" id="UP000288429">
    <property type="component" value="Unassembled WGS sequence"/>
</dbReference>
<reference evidence="2 3" key="1">
    <citation type="submission" date="2017-06" db="EMBL/GenBank/DDBJ databases">
        <title>Cmopartive genomic analysis of Ambrosia Fusariam Clade fungi.</title>
        <authorList>
            <person name="Stajich J.E."/>
            <person name="Carrillo J."/>
            <person name="Kijimoto T."/>
            <person name="Eskalen A."/>
            <person name="O'Donnell K."/>
            <person name="Kasson M."/>
        </authorList>
    </citation>
    <scope>NUCLEOTIDE SEQUENCE [LARGE SCALE GENOMIC DNA]</scope>
    <source>
        <strain evidence="2 3">NRRL 20438</strain>
    </source>
</reference>
<sequence>MGSSSSGFNTESPFNMPFRQFHLQDNMADLALSYTSERTAHPEQPVNCQTTPLGPDNTPVEARPPMG</sequence>
<proteinExistence type="predicted"/>
<gene>
    <name evidence="2" type="ORF">CDV31_017085</name>
</gene>
<protein>
    <submittedName>
        <fullName evidence="2">Uncharacterized protein</fullName>
    </submittedName>
</protein>
<feature type="region of interest" description="Disordered" evidence="1">
    <location>
        <begin position="39"/>
        <end position="67"/>
    </location>
</feature>
<dbReference type="AlphaFoldDB" id="A0A428RTL8"/>
<evidence type="ECO:0000313" key="2">
    <source>
        <dbReference type="EMBL" id="RSL80873.1"/>
    </source>
</evidence>
<comment type="caution">
    <text evidence="2">The sequence shown here is derived from an EMBL/GenBank/DDBJ whole genome shotgun (WGS) entry which is preliminary data.</text>
</comment>
<dbReference type="EMBL" id="NIZV01000794">
    <property type="protein sequence ID" value="RSL80873.1"/>
    <property type="molecule type" value="Genomic_DNA"/>
</dbReference>
<name>A0A428RTL8_9HYPO</name>
<evidence type="ECO:0000313" key="3">
    <source>
        <dbReference type="Proteomes" id="UP000288429"/>
    </source>
</evidence>
<keyword evidence="3" id="KW-1185">Reference proteome</keyword>
<accession>A0A428RTL8</accession>
<organism evidence="2 3">
    <name type="scientific">Fusarium ambrosium</name>
    <dbReference type="NCBI Taxonomy" id="131363"/>
    <lineage>
        <taxon>Eukaryota</taxon>
        <taxon>Fungi</taxon>
        <taxon>Dikarya</taxon>
        <taxon>Ascomycota</taxon>
        <taxon>Pezizomycotina</taxon>
        <taxon>Sordariomycetes</taxon>
        <taxon>Hypocreomycetidae</taxon>
        <taxon>Hypocreales</taxon>
        <taxon>Nectriaceae</taxon>
        <taxon>Fusarium</taxon>
        <taxon>Fusarium solani species complex</taxon>
    </lineage>
</organism>
<evidence type="ECO:0000256" key="1">
    <source>
        <dbReference type="SAM" id="MobiDB-lite"/>
    </source>
</evidence>